<name>A0A2T9X1N6_9CREN</name>
<sequence>MTCNYRISETAADSKSLYELYLCISSKTRYIDRLKFFRQIGWEIKRLESPRESPEIIAVLADWGQGKTSFFNIIEEALKSRKINIYKDSFVNILKKEKGDITFIKDYPVVLIDEIESGVDFAVYRQYQDYIRDFWISLKELANSKGNNIVYLSTTPSAYSKVFGVGGQINSLFPETYYSFIQRIKTIQIMPPSKLEFLAMIDCLLDYNEKDKEILQYLDLPYWVISQERRKYARFFNDILCKSFEFKDPIEQLFKEISIATDLNDEGETLRNLVIELENKMDKDEIRKFHKVLLSRIFTDKNLIIKELEGHIVKGFLVDFPSWVEVTKEYKIPQDIEDFLIFYSSSSEFDKSINVFVSSDVNKVIYEGINVDLSDVYKKLKVKSKGEAYALEWGYYESLVNTNVGGLIVDFKSREIKEKALKFVNDSLLDIEKEVDSFIIFLNEIGLKFNRKYVAKNIRIIECDIGNSVNLNLVIYKPTGREESIIKEILNEYDGVIHGIIFLGKSNEDLSKYSIVQAEIELFTPIKRQLLYLLFSSLNPDLTRVRKDVLDIKLGELKREINDIMSKILQKVTIQQLPLTKGNKRPIQSLNWVLFSPSIYPDNYQNAFVKVNQIVNEKFRIFGSKQFHLEDIETSAALKDDIITYLSENGIINSKDGGEIIYYDDLAGQKIKDFSSTLVGYLRQKELNIENLIEEYIYYLSEIKNVKPKLIQITGKIFGKSPTVEFLLYSSVTTGEIINYVDDKDKLTKDLIEQVDRRIDEIKSEDLNDGYFITVKKRDAGIRSLKDMKDSIIEYYNQLKLAIKNGDYRNQLRLVFLVLTLYSLFKEFINQTINAQNEITKIKSYMLAKLDVISKAKRMLGINEELEEEKEINEILDYLESGKILNEFYELIERTTKTKRNEELMNFIDTIKKISNNEDNDNLHLIIWEIYKASIDGTPLPFFDELKNTTIYRYSERLREIGSNLMRLQAEIESIEKINPEVNKLRQEINNQEKQIYDLIKTIKGELNEFS</sequence>
<dbReference type="Proteomes" id="UP000245638">
    <property type="component" value="Unassembled WGS sequence"/>
</dbReference>
<accession>A0A2T9X1N6</accession>
<evidence type="ECO:0000313" key="3">
    <source>
        <dbReference type="Proteomes" id="UP000245638"/>
    </source>
</evidence>
<reference evidence="2 3" key="1">
    <citation type="journal article" date="2015" name="Appl. Environ. Microbiol.">
        <title>Nanoarchaeota, Their Sulfolobales Host, and Nanoarchaeota Virus Distribution across Yellowstone National Park Hot Springs.</title>
        <authorList>
            <person name="Munson-McGee J.H."/>
            <person name="Field E.K."/>
            <person name="Bateson M."/>
            <person name="Rooney C."/>
            <person name="Stepanauskas R."/>
            <person name="Young M.J."/>
        </authorList>
    </citation>
    <scope>NUCLEOTIDE SEQUENCE [LARGE SCALE GENOMIC DNA]</scope>
    <source>
        <strain evidence="2">SCGC AC-742_N10</strain>
    </source>
</reference>
<comment type="caution">
    <text evidence="2">The sequence shown here is derived from an EMBL/GenBank/DDBJ whole genome shotgun (WGS) entry which is preliminary data.</text>
</comment>
<feature type="coiled-coil region" evidence="1">
    <location>
        <begin position="958"/>
        <end position="1002"/>
    </location>
</feature>
<evidence type="ECO:0000313" key="2">
    <source>
        <dbReference type="EMBL" id="PVU73994.1"/>
    </source>
</evidence>
<evidence type="ECO:0000256" key="1">
    <source>
        <dbReference type="SAM" id="Coils"/>
    </source>
</evidence>
<dbReference type="AlphaFoldDB" id="A0A2T9X1N6"/>
<organism evidence="2 3">
    <name type="scientific">Acidianus hospitalis</name>
    <dbReference type="NCBI Taxonomy" id="563177"/>
    <lineage>
        <taxon>Archaea</taxon>
        <taxon>Thermoproteota</taxon>
        <taxon>Thermoprotei</taxon>
        <taxon>Sulfolobales</taxon>
        <taxon>Sulfolobaceae</taxon>
        <taxon>Acidianus</taxon>
    </lineage>
</organism>
<dbReference type="EMBL" id="QEFD01000235">
    <property type="protein sequence ID" value="PVU73994.1"/>
    <property type="molecule type" value="Genomic_DNA"/>
</dbReference>
<evidence type="ECO:0008006" key="4">
    <source>
        <dbReference type="Google" id="ProtNLM"/>
    </source>
</evidence>
<proteinExistence type="predicted"/>
<dbReference type="SUPFAM" id="SSF52540">
    <property type="entry name" value="P-loop containing nucleoside triphosphate hydrolases"/>
    <property type="match status" value="1"/>
</dbReference>
<gene>
    <name evidence="2" type="ORF">DDW13_09070</name>
</gene>
<keyword evidence="1" id="KW-0175">Coiled coil</keyword>
<dbReference type="InterPro" id="IPR027417">
    <property type="entry name" value="P-loop_NTPase"/>
</dbReference>
<protein>
    <recommendedName>
        <fullName evidence="4">KAP NTPase domain-containing protein</fullName>
    </recommendedName>
</protein>